<dbReference type="Pfam" id="PF02518">
    <property type="entry name" value="HATPase_c"/>
    <property type="match status" value="1"/>
</dbReference>
<accession>A0A2W1NH55</accession>
<feature type="domain" description="Histidine kinase" evidence="12">
    <location>
        <begin position="1006"/>
        <end position="1219"/>
    </location>
</feature>
<evidence type="ECO:0000313" key="14">
    <source>
        <dbReference type="EMBL" id="PZE18855.1"/>
    </source>
</evidence>
<dbReference type="AlphaFoldDB" id="A0A2W1NH55"/>
<evidence type="ECO:0000259" key="12">
    <source>
        <dbReference type="PROSITE" id="PS50109"/>
    </source>
</evidence>
<feature type="transmembrane region" description="Helical" evidence="11">
    <location>
        <begin position="203"/>
        <end position="225"/>
    </location>
</feature>
<dbReference type="InterPro" id="IPR003594">
    <property type="entry name" value="HATPase_dom"/>
</dbReference>
<organism evidence="14 15">
    <name type="scientific">Putridiphycobacter roseus</name>
    <dbReference type="NCBI Taxonomy" id="2219161"/>
    <lineage>
        <taxon>Bacteria</taxon>
        <taxon>Pseudomonadati</taxon>
        <taxon>Bacteroidota</taxon>
        <taxon>Flavobacteriia</taxon>
        <taxon>Flavobacteriales</taxon>
        <taxon>Crocinitomicaceae</taxon>
        <taxon>Putridiphycobacter</taxon>
    </lineage>
</organism>
<dbReference type="GO" id="GO:0016020">
    <property type="term" value="C:membrane"/>
    <property type="evidence" value="ECO:0007669"/>
    <property type="project" value="UniProtKB-SubCell"/>
</dbReference>
<keyword evidence="5" id="KW-0808">Transferase</keyword>
<evidence type="ECO:0000259" key="13">
    <source>
        <dbReference type="PROSITE" id="PS50885"/>
    </source>
</evidence>
<evidence type="ECO:0000256" key="11">
    <source>
        <dbReference type="SAM" id="Phobius"/>
    </source>
</evidence>
<dbReference type="InterPro" id="IPR036097">
    <property type="entry name" value="HisK_dim/P_sf"/>
</dbReference>
<dbReference type="PANTHER" id="PTHR43065:SF10">
    <property type="entry name" value="PEROXIDE STRESS-ACTIVATED HISTIDINE KINASE MAK3"/>
    <property type="match status" value="1"/>
</dbReference>
<keyword evidence="6" id="KW-0547">Nucleotide-binding</keyword>
<reference evidence="14 15" key="1">
    <citation type="submission" date="2018-06" db="EMBL/GenBank/DDBJ databases">
        <title>The draft genome sequence of Crocinitomix sp. SM1701.</title>
        <authorList>
            <person name="Zhang X."/>
        </authorList>
    </citation>
    <scope>NUCLEOTIDE SEQUENCE [LARGE SCALE GENOMIC DNA]</scope>
    <source>
        <strain evidence="14 15">SM1701</strain>
    </source>
</reference>
<keyword evidence="11" id="KW-1133">Transmembrane helix</keyword>
<keyword evidence="10" id="KW-0175">Coiled coil</keyword>
<dbReference type="PROSITE" id="PS50109">
    <property type="entry name" value="HIS_KIN"/>
    <property type="match status" value="1"/>
</dbReference>
<proteinExistence type="predicted"/>
<dbReference type="Pfam" id="PF00512">
    <property type="entry name" value="HisKA"/>
    <property type="match status" value="1"/>
</dbReference>
<feature type="transmembrane region" description="Helical" evidence="11">
    <location>
        <begin position="913"/>
        <end position="935"/>
    </location>
</feature>
<dbReference type="SMART" id="SM00388">
    <property type="entry name" value="HisKA"/>
    <property type="match status" value="1"/>
</dbReference>
<evidence type="ECO:0000256" key="6">
    <source>
        <dbReference type="ARBA" id="ARBA00022741"/>
    </source>
</evidence>
<evidence type="ECO:0000256" key="4">
    <source>
        <dbReference type="ARBA" id="ARBA00022553"/>
    </source>
</evidence>
<feature type="transmembrane region" description="Helical" evidence="11">
    <location>
        <begin position="359"/>
        <end position="379"/>
    </location>
</feature>
<dbReference type="CDD" id="cd00075">
    <property type="entry name" value="HATPase"/>
    <property type="match status" value="1"/>
</dbReference>
<dbReference type="SMART" id="SM00387">
    <property type="entry name" value="HATPase_c"/>
    <property type="match status" value="1"/>
</dbReference>
<sequence>MRKKNQLKFILTLSLGLILWLTGYYLYNYKVEQRFSLNEVVALERTIQEEEVKLNESFNNFVDRISLKEAKENLFVHAKKHTEATKYDVFIYKDNKLYVWTNNRVALPLFVDNDFLETKILHLPNGWYFLKKRKRANFIICSVFLIKQEFPYENKDLVNGFSSKIDQNLNATLSNQVGKYNITNKKGTFLFSIQPTLQSQTHVGYEILTFSCYLISFFILLQLLISSSQILLIRKPTLLIIFPLAIILLRIFSIQNSWFASMDKFEMFNPELFASSRLIPSLGDLIINVFIFYFLVIFLQKRTRNWFANGNKKLKLALFVIPLALMSFYVAFQINHIIYALVYDSKINFDLEHLFDLNIYSLISIGLIGFCFYTYFKFIQYLAGQLKKLNFALNIIAICWFLCSAAFCVFDQIQFEHSLLTSMWPVILSGMLLWFEFRNTKYKFVHIISLLAFVSFYAAYILEDYSNHKEREVRQIYAEKIAEDEDPIAEYEYDQIEKEIRRDKFLEAYLVNDFEETKFTDDIEASYFNNLRQKYDLSYHLFNANKEKRSKPGAIPTVGYEKLDFIVDHSSLASSINPHIYFIKTNVDKLSYLVNYPILQDKDTLGYLVIEFRSKKLPKEIGLPSVLLENDGFSNAELKNYSIAKYVDELLVNNIGDYDYPFVPNLWRLSPNRFSTLDGYSHYVYTHTPDRITVISKKKSTIISAFTTFSYLLIFYGFILLMINLYKYLNNNKITFRNLSLNFKFQSVLVGLILLTLVSFGVGAGTYVVQQYYLNSQVLIKEKAGSVETELEHKFSAEDDITFDKPYLEYLLKKFSRVFVTDINLFDLNGSLLASSQPKIYSRGLISKKMNSTAYYAFDIEKRSEFIHQEKIGELEFLSAYRPFVNAKGELLAYLNIQYISKQDELENQISGFLLAIINIMVLMLAISTLIAIVVSNRLTSPLKYIQSSLKGMQLGAKNKPIYYRGNDEIGDLVKEYNRKVNELENYAEQLAKSERESAWREMAKQVAHEIKNPLTPMKLSIQHMKRSIQVADEASEEKLKRVTTSLIEQIDALTKIANEFSNFAKMPKANEESVNLAEILQSVNAVFADGNKAYQLYFKNELDHAPIIWADKNLTLRVFNNLIKNALQAIPSDKEGRVIILLSEVKEEYLVTIIDNGVGIDETAKAKMFIPYFTTKSTGTGLGLAMSKQIIENMNGKIWFESELGVGTRFFVSFSKKK</sequence>
<evidence type="ECO:0000256" key="10">
    <source>
        <dbReference type="SAM" id="Coils"/>
    </source>
</evidence>
<feature type="transmembrane region" description="Helical" evidence="11">
    <location>
        <begin position="278"/>
        <end position="296"/>
    </location>
</feature>
<evidence type="ECO:0000256" key="3">
    <source>
        <dbReference type="ARBA" id="ARBA00012438"/>
    </source>
</evidence>
<dbReference type="SUPFAM" id="SSF55874">
    <property type="entry name" value="ATPase domain of HSP90 chaperone/DNA topoisomerase II/histidine kinase"/>
    <property type="match status" value="1"/>
</dbReference>
<feature type="transmembrane region" description="Helical" evidence="11">
    <location>
        <begin position="702"/>
        <end position="726"/>
    </location>
</feature>
<dbReference type="Gene3D" id="3.30.565.10">
    <property type="entry name" value="Histidine kinase-like ATPase, C-terminal domain"/>
    <property type="match status" value="1"/>
</dbReference>
<feature type="transmembrane region" description="Helical" evidence="11">
    <location>
        <begin position="237"/>
        <end position="258"/>
    </location>
</feature>
<dbReference type="InterPro" id="IPR003660">
    <property type="entry name" value="HAMP_dom"/>
</dbReference>
<dbReference type="EC" id="2.7.13.3" evidence="3"/>
<dbReference type="PRINTS" id="PR00344">
    <property type="entry name" value="BCTRLSENSOR"/>
</dbReference>
<dbReference type="OrthoDB" id="9776727at2"/>
<dbReference type="PROSITE" id="PS50885">
    <property type="entry name" value="HAMP"/>
    <property type="match status" value="1"/>
</dbReference>
<dbReference type="InterPro" id="IPR036890">
    <property type="entry name" value="HATPase_C_sf"/>
</dbReference>
<dbReference type="GO" id="GO:0005524">
    <property type="term" value="F:ATP binding"/>
    <property type="evidence" value="ECO:0007669"/>
    <property type="project" value="UniProtKB-KW"/>
</dbReference>
<comment type="catalytic activity">
    <reaction evidence="1">
        <text>ATP + protein L-histidine = ADP + protein N-phospho-L-histidine.</text>
        <dbReference type="EC" id="2.7.13.3"/>
    </reaction>
</comment>
<evidence type="ECO:0000256" key="2">
    <source>
        <dbReference type="ARBA" id="ARBA00004370"/>
    </source>
</evidence>
<feature type="transmembrane region" description="Helical" evidence="11">
    <location>
        <begin position="444"/>
        <end position="462"/>
    </location>
</feature>
<evidence type="ECO:0000256" key="5">
    <source>
        <dbReference type="ARBA" id="ARBA00022679"/>
    </source>
</evidence>
<comment type="caution">
    <text evidence="14">The sequence shown here is derived from an EMBL/GenBank/DDBJ whole genome shotgun (WGS) entry which is preliminary data.</text>
</comment>
<feature type="transmembrane region" description="Helical" evidence="11">
    <location>
        <begin position="391"/>
        <end position="413"/>
    </location>
</feature>
<dbReference type="Proteomes" id="UP000249248">
    <property type="component" value="Unassembled WGS sequence"/>
</dbReference>
<name>A0A2W1NH55_9FLAO</name>
<dbReference type="RefSeq" id="WP_111061757.1">
    <property type="nucleotide sequence ID" value="NZ_JBHUCU010000007.1"/>
</dbReference>
<feature type="transmembrane region" description="Helical" evidence="11">
    <location>
        <begin position="316"/>
        <end position="339"/>
    </location>
</feature>
<comment type="subcellular location">
    <subcellularLocation>
        <location evidence="2">Membrane</location>
    </subcellularLocation>
</comment>
<gene>
    <name evidence="14" type="ORF">DNU06_03225</name>
</gene>
<feature type="transmembrane region" description="Helical" evidence="11">
    <location>
        <begin position="747"/>
        <end position="769"/>
    </location>
</feature>
<keyword evidence="11" id="KW-0472">Membrane</keyword>
<feature type="coiled-coil region" evidence="10">
    <location>
        <begin position="967"/>
        <end position="997"/>
    </location>
</feature>
<keyword evidence="15" id="KW-1185">Reference proteome</keyword>
<dbReference type="InterPro" id="IPR005467">
    <property type="entry name" value="His_kinase_dom"/>
</dbReference>
<dbReference type="InterPro" id="IPR003661">
    <property type="entry name" value="HisK_dim/P_dom"/>
</dbReference>
<dbReference type="SUPFAM" id="SSF47384">
    <property type="entry name" value="Homodimeric domain of signal transducing histidine kinase"/>
    <property type="match status" value="1"/>
</dbReference>
<evidence type="ECO:0000256" key="9">
    <source>
        <dbReference type="ARBA" id="ARBA00023012"/>
    </source>
</evidence>
<feature type="transmembrane region" description="Helical" evidence="11">
    <location>
        <begin position="7"/>
        <end position="27"/>
    </location>
</feature>
<feature type="domain" description="HAMP" evidence="13">
    <location>
        <begin position="937"/>
        <end position="989"/>
    </location>
</feature>
<keyword evidence="4" id="KW-0597">Phosphoprotein</keyword>
<evidence type="ECO:0000256" key="8">
    <source>
        <dbReference type="ARBA" id="ARBA00022840"/>
    </source>
</evidence>
<keyword evidence="11" id="KW-0812">Transmembrane</keyword>
<dbReference type="CDD" id="cd00082">
    <property type="entry name" value="HisKA"/>
    <property type="match status" value="1"/>
</dbReference>
<dbReference type="Gene3D" id="1.10.287.130">
    <property type="match status" value="1"/>
</dbReference>
<evidence type="ECO:0000256" key="7">
    <source>
        <dbReference type="ARBA" id="ARBA00022777"/>
    </source>
</evidence>
<keyword evidence="9" id="KW-0902">Two-component regulatory system</keyword>
<keyword evidence="7" id="KW-0418">Kinase</keyword>
<evidence type="ECO:0000313" key="15">
    <source>
        <dbReference type="Proteomes" id="UP000249248"/>
    </source>
</evidence>
<dbReference type="GO" id="GO:0000155">
    <property type="term" value="F:phosphorelay sensor kinase activity"/>
    <property type="evidence" value="ECO:0007669"/>
    <property type="project" value="InterPro"/>
</dbReference>
<keyword evidence="8" id="KW-0067">ATP-binding</keyword>
<dbReference type="Gene3D" id="6.10.340.10">
    <property type="match status" value="1"/>
</dbReference>
<dbReference type="PANTHER" id="PTHR43065">
    <property type="entry name" value="SENSOR HISTIDINE KINASE"/>
    <property type="match status" value="1"/>
</dbReference>
<evidence type="ECO:0000256" key="1">
    <source>
        <dbReference type="ARBA" id="ARBA00000085"/>
    </source>
</evidence>
<dbReference type="InterPro" id="IPR004358">
    <property type="entry name" value="Sig_transdc_His_kin-like_C"/>
</dbReference>
<dbReference type="EMBL" id="QKSB01000001">
    <property type="protein sequence ID" value="PZE18855.1"/>
    <property type="molecule type" value="Genomic_DNA"/>
</dbReference>
<protein>
    <recommendedName>
        <fullName evidence="3">histidine kinase</fullName>
        <ecNumber evidence="3">2.7.13.3</ecNumber>
    </recommendedName>
</protein>